<reference evidence="3" key="1">
    <citation type="submission" date="2023-10" db="EMBL/GenBank/DDBJ databases">
        <title>Genome assembly of Pristionchus species.</title>
        <authorList>
            <person name="Yoshida K."/>
            <person name="Sommer R.J."/>
        </authorList>
    </citation>
    <scope>NUCLEOTIDE SEQUENCE</scope>
    <source>
        <strain evidence="3">RS0144</strain>
    </source>
</reference>
<dbReference type="Proteomes" id="UP001432027">
    <property type="component" value="Unassembled WGS sequence"/>
</dbReference>
<dbReference type="PANTHER" id="PTHR17085">
    <property type="entry name" value="NUCLEAR RECEPTOR COACTIVATOR 4"/>
    <property type="match status" value="1"/>
</dbReference>
<keyword evidence="4" id="KW-1185">Reference proteome</keyword>
<dbReference type="EMBL" id="BTSX01000001">
    <property type="protein sequence ID" value="GMS80235.1"/>
    <property type="molecule type" value="Genomic_DNA"/>
</dbReference>
<name>A0AAV5SJ94_9BILA</name>
<evidence type="ECO:0000313" key="3">
    <source>
        <dbReference type="EMBL" id="GMS80235.1"/>
    </source>
</evidence>
<dbReference type="PANTHER" id="PTHR17085:SF3">
    <property type="entry name" value="NUCLEAR RECEPTOR COACTIVATOR 4"/>
    <property type="match status" value="1"/>
</dbReference>
<organism evidence="3 4">
    <name type="scientific">Pristionchus entomophagus</name>
    <dbReference type="NCBI Taxonomy" id="358040"/>
    <lineage>
        <taxon>Eukaryota</taxon>
        <taxon>Metazoa</taxon>
        <taxon>Ecdysozoa</taxon>
        <taxon>Nematoda</taxon>
        <taxon>Chromadorea</taxon>
        <taxon>Rhabditida</taxon>
        <taxon>Rhabditina</taxon>
        <taxon>Diplogasteromorpha</taxon>
        <taxon>Diplogasteroidea</taxon>
        <taxon>Neodiplogasteridae</taxon>
        <taxon>Pristionchus</taxon>
    </lineage>
</organism>
<feature type="non-terminal residue" evidence="3">
    <location>
        <position position="1"/>
    </location>
</feature>
<evidence type="ECO:0000313" key="4">
    <source>
        <dbReference type="Proteomes" id="UP001432027"/>
    </source>
</evidence>
<sequence length="491" mass="54514">IDIRVEIGYQMSFSSPHTPSTETPLATRVALENGLRSKLTGMENAIARVASVKARLRKNAEQARRDLSLTISAQMEALRFREQQLIRELEDAVQRKESVLASQQEKLNLHIGACQQSLESLRRASPTCTQKDVDVQEMLFRLSAVDVEPRANDYVALQVDTVSMRGVISDWGKIVNDGDERRETRKVGRTVCVEMEEYDDSPLAHKSLMWNTHRKRGEEIKRDGGRTDNVGSAVRDWLANTRPSAQQVLTADIGRVMEDVEQKSSGTSCDSTFEVIDPDTVLTAALKCSSRPLSDWLPPVVERDLTEYWGSLNLDPPQFPPSRIPEKEFPSLSGLRSHPSLFAPTDCSSIFSHPSHLSPSHLSSPPPSAIPSMAYQFESVIGRLMKSNDQEWLAPSCSSSSLPPSSVPSSSPSNPSNTPLMMSHAEAIEKLTRETERMRMEADSQLSSSADFVHPTSTVYSGAPPEFSDQWQRVFGRGNETGDKWLEAKSS</sequence>
<evidence type="ECO:0000256" key="2">
    <source>
        <dbReference type="SAM" id="MobiDB-lite"/>
    </source>
</evidence>
<dbReference type="AlphaFoldDB" id="A0AAV5SJ94"/>
<feature type="region of interest" description="Disordered" evidence="2">
    <location>
        <begin position="437"/>
        <end position="465"/>
    </location>
</feature>
<evidence type="ECO:0000256" key="1">
    <source>
        <dbReference type="SAM" id="Coils"/>
    </source>
</evidence>
<dbReference type="InterPro" id="IPR039947">
    <property type="entry name" value="NCoA-4"/>
</dbReference>
<dbReference type="GO" id="GO:0003713">
    <property type="term" value="F:transcription coactivator activity"/>
    <property type="evidence" value="ECO:0007669"/>
    <property type="project" value="InterPro"/>
</dbReference>
<protein>
    <submittedName>
        <fullName evidence="3">Uncharacterized protein</fullName>
    </submittedName>
</protein>
<feature type="coiled-coil region" evidence="1">
    <location>
        <begin position="46"/>
        <end position="106"/>
    </location>
</feature>
<keyword evidence="1" id="KW-0175">Coiled coil</keyword>
<feature type="compositionally biased region" description="Polar residues" evidence="2">
    <location>
        <begin position="444"/>
        <end position="460"/>
    </location>
</feature>
<gene>
    <name evidence="3" type="ORF">PENTCL1PPCAC_2410</name>
</gene>
<feature type="region of interest" description="Disordered" evidence="2">
    <location>
        <begin position="392"/>
        <end position="420"/>
    </location>
</feature>
<comment type="caution">
    <text evidence="3">The sequence shown here is derived from an EMBL/GenBank/DDBJ whole genome shotgun (WGS) entry which is preliminary data.</text>
</comment>
<feature type="compositionally biased region" description="Low complexity" evidence="2">
    <location>
        <begin position="395"/>
        <end position="416"/>
    </location>
</feature>
<proteinExistence type="predicted"/>
<accession>A0AAV5SJ94</accession>
<dbReference type="GO" id="GO:0006879">
    <property type="term" value="P:intracellular iron ion homeostasis"/>
    <property type="evidence" value="ECO:0007669"/>
    <property type="project" value="InterPro"/>
</dbReference>
<dbReference type="GO" id="GO:0009725">
    <property type="term" value="P:response to hormone"/>
    <property type="evidence" value="ECO:0007669"/>
    <property type="project" value="TreeGrafter"/>
</dbReference>